<evidence type="ECO:0000256" key="4">
    <source>
        <dbReference type="ARBA" id="ARBA00023015"/>
    </source>
</evidence>
<dbReference type="SUPFAM" id="SSF54928">
    <property type="entry name" value="RNA-binding domain, RBD"/>
    <property type="match status" value="1"/>
</dbReference>
<dbReference type="Proteomes" id="UP000183832">
    <property type="component" value="Unassembled WGS sequence"/>
</dbReference>
<proteinExistence type="predicted"/>
<feature type="compositionally biased region" description="Low complexity" evidence="9">
    <location>
        <begin position="363"/>
        <end position="391"/>
    </location>
</feature>
<dbReference type="AlphaFoldDB" id="A0A1J1HNJ7"/>
<organism evidence="11 12">
    <name type="scientific">Clunio marinus</name>
    <dbReference type="NCBI Taxonomy" id="568069"/>
    <lineage>
        <taxon>Eukaryota</taxon>
        <taxon>Metazoa</taxon>
        <taxon>Ecdysozoa</taxon>
        <taxon>Arthropoda</taxon>
        <taxon>Hexapoda</taxon>
        <taxon>Insecta</taxon>
        <taxon>Pterygota</taxon>
        <taxon>Neoptera</taxon>
        <taxon>Endopterygota</taxon>
        <taxon>Diptera</taxon>
        <taxon>Nematocera</taxon>
        <taxon>Chironomoidea</taxon>
        <taxon>Chironomidae</taxon>
        <taxon>Clunio</taxon>
    </lineage>
</organism>
<keyword evidence="6" id="KW-0804">Transcription</keyword>
<evidence type="ECO:0000313" key="12">
    <source>
        <dbReference type="Proteomes" id="UP000183832"/>
    </source>
</evidence>
<dbReference type="EMBL" id="CVRI01000006">
    <property type="protein sequence ID" value="CRK88038.1"/>
    <property type="molecule type" value="Genomic_DNA"/>
</dbReference>
<dbReference type="InterPro" id="IPR012677">
    <property type="entry name" value="Nucleotide-bd_a/b_plait_sf"/>
</dbReference>
<dbReference type="GO" id="GO:0003712">
    <property type="term" value="F:transcription coregulator activity"/>
    <property type="evidence" value="ECO:0007669"/>
    <property type="project" value="InterPro"/>
</dbReference>
<feature type="region of interest" description="Disordered" evidence="9">
    <location>
        <begin position="359"/>
        <end position="393"/>
    </location>
</feature>
<keyword evidence="3 8" id="KW-0694">RNA-binding</keyword>
<evidence type="ECO:0000256" key="5">
    <source>
        <dbReference type="ARBA" id="ARBA00023159"/>
    </source>
</evidence>
<comment type="subcellular location">
    <subcellularLocation>
        <location evidence="1">Nucleus</location>
    </subcellularLocation>
</comment>
<evidence type="ECO:0000256" key="3">
    <source>
        <dbReference type="ARBA" id="ARBA00022884"/>
    </source>
</evidence>
<evidence type="ECO:0000256" key="1">
    <source>
        <dbReference type="ARBA" id="ARBA00004123"/>
    </source>
</evidence>
<feature type="region of interest" description="Disordered" evidence="9">
    <location>
        <begin position="83"/>
        <end position="111"/>
    </location>
</feature>
<dbReference type="GO" id="GO:0003723">
    <property type="term" value="F:RNA binding"/>
    <property type="evidence" value="ECO:0007669"/>
    <property type="project" value="UniProtKB-UniRule"/>
</dbReference>
<evidence type="ECO:0000313" key="11">
    <source>
        <dbReference type="EMBL" id="CRK88038.1"/>
    </source>
</evidence>
<dbReference type="PANTHER" id="PTHR15528">
    <property type="entry name" value="PEROXISOME PROLIFERATOR ACTIVATED RECEPTOR GAMMA COACTIVATOR 1 PGC-1 -RELATED"/>
    <property type="match status" value="1"/>
</dbReference>
<dbReference type="STRING" id="568069.A0A1J1HNJ7"/>
<dbReference type="GO" id="GO:0005634">
    <property type="term" value="C:nucleus"/>
    <property type="evidence" value="ECO:0007669"/>
    <property type="project" value="UniProtKB-SubCell"/>
</dbReference>
<name>A0A1J1HNJ7_9DIPT</name>
<evidence type="ECO:0000259" key="10">
    <source>
        <dbReference type="PROSITE" id="PS50102"/>
    </source>
</evidence>
<evidence type="ECO:0000256" key="9">
    <source>
        <dbReference type="SAM" id="MobiDB-lite"/>
    </source>
</evidence>
<dbReference type="SMART" id="SM00360">
    <property type="entry name" value="RRM"/>
    <property type="match status" value="1"/>
</dbReference>
<dbReference type="PROSITE" id="PS50102">
    <property type="entry name" value="RRM"/>
    <property type="match status" value="1"/>
</dbReference>
<protein>
    <submittedName>
        <fullName evidence="11">CLUMA_CG001824, isoform A</fullName>
    </submittedName>
</protein>
<dbReference type="InterPro" id="IPR000504">
    <property type="entry name" value="RRM_dom"/>
</dbReference>
<sequence>MNNMNSIIEEMDQDGDDTGDEFEIISINPNVNYESQDSDNEDQVEITAVPLPDLVCQQVQSHQSEIQQITKTEISVENMKDKIEEENTSDSSHALSQIDDNSMHSNDSMTFPKVRKKLNLQEYKMRRANETDKMFEPSEKIAAFELCDMPASLPTLVLPTDPTFNIYSNIALQSQTIHQFQSKSPTFNPELFEEITIVSTGCNTEITIPPFDEKDDETKPSKFLTNIVNNFKKDNVESLLKSSTTLFSSIQAVVQEKCTSSVNTECENSQESVNNLCEHGENKTIMHLRKDRLKPVKCSIGIQTDSISLFPPLLLSPDIIFNRIRNARNYRRKISRSRSRSRSFSPNMDYDRMKYANKRYSRSQHSTHSSSMNSNSSESDSDSSTCSSSSDSLKRFNDRNNFKFYNRNQHDQNVSYQERKIVYIGGLDENTTKDEIRRKFLHYGTIKKISLHSKDDGLRYGFVTFADAESAYEVIDKFANDPMIKLYDIRFGGRRKFCKQSYADLDSLAENDYQDTQKAAKDLSFEDLLNLAKKKISAKK</sequence>
<dbReference type="InterPro" id="IPR035979">
    <property type="entry name" value="RBD_domain_sf"/>
</dbReference>
<keyword evidence="2" id="KW-0597">Phosphoprotein</keyword>
<evidence type="ECO:0000256" key="6">
    <source>
        <dbReference type="ARBA" id="ARBA00023163"/>
    </source>
</evidence>
<keyword evidence="7" id="KW-0539">Nucleus</keyword>
<dbReference type="OrthoDB" id="10047851at2759"/>
<dbReference type="Gene3D" id="3.30.70.330">
    <property type="match status" value="1"/>
</dbReference>
<evidence type="ECO:0000256" key="8">
    <source>
        <dbReference type="PROSITE-ProRule" id="PRU00176"/>
    </source>
</evidence>
<dbReference type="PANTHER" id="PTHR15528:SF11">
    <property type="entry name" value="FI18188P1"/>
    <property type="match status" value="1"/>
</dbReference>
<evidence type="ECO:0000256" key="7">
    <source>
        <dbReference type="ARBA" id="ARBA00023242"/>
    </source>
</evidence>
<keyword evidence="5" id="KW-0010">Activator</keyword>
<reference evidence="11 12" key="1">
    <citation type="submission" date="2015-04" db="EMBL/GenBank/DDBJ databases">
        <authorList>
            <person name="Syromyatnikov M.Y."/>
            <person name="Popov V.N."/>
        </authorList>
    </citation>
    <scope>NUCLEOTIDE SEQUENCE [LARGE SCALE GENOMIC DNA]</scope>
</reference>
<accession>A0A1J1HNJ7</accession>
<gene>
    <name evidence="11" type="ORF">CLUMA_CG001824</name>
</gene>
<dbReference type="GO" id="GO:0045944">
    <property type="term" value="P:positive regulation of transcription by RNA polymerase II"/>
    <property type="evidence" value="ECO:0007669"/>
    <property type="project" value="TreeGrafter"/>
</dbReference>
<feature type="domain" description="RRM" evidence="10">
    <location>
        <begin position="420"/>
        <end position="495"/>
    </location>
</feature>
<evidence type="ECO:0000256" key="2">
    <source>
        <dbReference type="ARBA" id="ARBA00022553"/>
    </source>
</evidence>
<feature type="compositionally biased region" description="Polar residues" evidence="9">
    <location>
        <begin position="89"/>
        <end position="109"/>
    </location>
</feature>
<keyword evidence="4" id="KW-0805">Transcription regulation</keyword>
<keyword evidence="12" id="KW-1185">Reference proteome</keyword>
<dbReference type="Pfam" id="PF00076">
    <property type="entry name" value="RRM_1"/>
    <property type="match status" value="1"/>
</dbReference>
<dbReference type="InterPro" id="IPR034605">
    <property type="entry name" value="PGC-1"/>
</dbReference>